<proteinExistence type="predicted"/>
<evidence type="ECO:0000313" key="9">
    <source>
        <dbReference type="Proteomes" id="UP000184241"/>
    </source>
</evidence>
<comment type="subcellular location">
    <subcellularLocation>
        <location evidence="1">Cell membrane</location>
        <topology evidence="1">Multi-pass membrane protein</topology>
    </subcellularLocation>
</comment>
<evidence type="ECO:0000259" key="7">
    <source>
        <dbReference type="PROSITE" id="PS50850"/>
    </source>
</evidence>
<feature type="transmembrane region" description="Helical" evidence="6">
    <location>
        <begin position="360"/>
        <end position="382"/>
    </location>
</feature>
<feature type="transmembrane region" description="Helical" evidence="6">
    <location>
        <begin position="302"/>
        <end position="322"/>
    </location>
</feature>
<protein>
    <submittedName>
        <fullName evidence="8">Major Facilitator Superfamily protein</fullName>
    </submittedName>
</protein>
<dbReference type="InterPro" id="IPR036259">
    <property type="entry name" value="MFS_trans_sf"/>
</dbReference>
<dbReference type="CDD" id="cd06174">
    <property type="entry name" value="MFS"/>
    <property type="match status" value="1"/>
</dbReference>
<feature type="transmembrane region" description="Helical" evidence="6">
    <location>
        <begin position="45"/>
        <end position="68"/>
    </location>
</feature>
<keyword evidence="4 6" id="KW-1133">Transmembrane helix</keyword>
<dbReference type="PANTHER" id="PTHR23530:SF1">
    <property type="entry name" value="PERMEASE, MAJOR FACILITATOR SUPERFAMILY-RELATED"/>
    <property type="match status" value="1"/>
</dbReference>
<organism evidence="8 9">
    <name type="scientific">Clostridium intestinale DSM 6191</name>
    <dbReference type="NCBI Taxonomy" id="1121320"/>
    <lineage>
        <taxon>Bacteria</taxon>
        <taxon>Bacillati</taxon>
        <taxon>Bacillota</taxon>
        <taxon>Clostridia</taxon>
        <taxon>Eubacteriales</taxon>
        <taxon>Clostridiaceae</taxon>
        <taxon>Clostridium</taxon>
    </lineage>
</organism>
<dbReference type="PANTHER" id="PTHR23530">
    <property type="entry name" value="TRANSPORT PROTEIN-RELATED"/>
    <property type="match status" value="1"/>
</dbReference>
<dbReference type="InterPro" id="IPR011701">
    <property type="entry name" value="MFS"/>
</dbReference>
<dbReference type="Gene3D" id="1.20.1250.20">
    <property type="entry name" value="MFS general substrate transporter like domains"/>
    <property type="match status" value="1"/>
</dbReference>
<feature type="transmembrane region" description="Helical" evidence="6">
    <location>
        <begin position="80"/>
        <end position="99"/>
    </location>
</feature>
<feature type="transmembrane region" description="Helical" evidence="6">
    <location>
        <begin position="173"/>
        <end position="191"/>
    </location>
</feature>
<feature type="transmembrane region" description="Helical" evidence="6">
    <location>
        <begin position="334"/>
        <end position="354"/>
    </location>
</feature>
<keyword evidence="5 6" id="KW-0472">Membrane</keyword>
<feature type="transmembrane region" description="Helical" evidence="6">
    <location>
        <begin position="18"/>
        <end position="39"/>
    </location>
</feature>
<gene>
    <name evidence="8" type="ORF">SAMN02745941_01072</name>
</gene>
<feature type="transmembrane region" description="Helical" evidence="6">
    <location>
        <begin position="111"/>
        <end position="130"/>
    </location>
</feature>
<evidence type="ECO:0000256" key="4">
    <source>
        <dbReference type="ARBA" id="ARBA00022989"/>
    </source>
</evidence>
<keyword evidence="2" id="KW-0813">Transport</keyword>
<evidence type="ECO:0000313" key="8">
    <source>
        <dbReference type="EMBL" id="SHH86348.1"/>
    </source>
</evidence>
<evidence type="ECO:0000256" key="6">
    <source>
        <dbReference type="SAM" id="Phobius"/>
    </source>
</evidence>
<feature type="transmembrane region" description="Helical" evidence="6">
    <location>
        <begin position="142"/>
        <end position="161"/>
    </location>
</feature>
<evidence type="ECO:0000256" key="3">
    <source>
        <dbReference type="ARBA" id="ARBA00022692"/>
    </source>
</evidence>
<dbReference type="GO" id="GO:0005886">
    <property type="term" value="C:plasma membrane"/>
    <property type="evidence" value="ECO:0007669"/>
    <property type="project" value="UniProtKB-SubCell"/>
</dbReference>
<dbReference type="SUPFAM" id="SSF103473">
    <property type="entry name" value="MFS general substrate transporter"/>
    <property type="match status" value="1"/>
</dbReference>
<reference evidence="8 9" key="1">
    <citation type="submission" date="2016-11" db="EMBL/GenBank/DDBJ databases">
        <authorList>
            <person name="Jaros S."/>
            <person name="Januszkiewicz K."/>
            <person name="Wedrychowicz H."/>
        </authorList>
    </citation>
    <scope>NUCLEOTIDE SEQUENCE [LARGE SCALE GENOMIC DNA]</scope>
    <source>
        <strain evidence="8 9">DSM 6191</strain>
    </source>
</reference>
<feature type="transmembrane region" description="Helical" evidence="6">
    <location>
        <begin position="212"/>
        <end position="233"/>
    </location>
</feature>
<dbReference type="InterPro" id="IPR020846">
    <property type="entry name" value="MFS_dom"/>
</dbReference>
<evidence type="ECO:0000256" key="2">
    <source>
        <dbReference type="ARBA" id="ARBA00022448"/>
    </source>
</evidence>
<evidence type="ECO:0000256" key="5">
    <source>
        <dbReference type="ARBA" id="ARBA00023136"/>
    </source>
</evidence>
<accession>A0A1M5WG24</accession>
<dbReference type="Proteomes" id="UP000184241">
    <property type="component" value="Unassembled WGS sequence"/>
</dbReference>
<dbReference type="PROSITE" id="PS50850">
    <property type="entry name" value="MFS"/>
    <property type="match status" value="1"/>
</dbReference>
<dbReference type="EMBL" id="FQXU01000004">
    <property type="protein sequence ID" value="SHH86348.1"/>
    <property type="molecule type" value="Genomic_DNA"/>
</dbReference>
<dbReference type="AlphaFoldDB" id="A0A1M5WG24"/>
<sequence length="388" mass="43188">MSCNFGGALKLNKRLNIYLMYGIIFLQGFVFYGPVAVLYRENRNLSLSNIFLIESISWILVIIFEIPWGWFGDRFGYKKTLIISNLVYLLSKVVFYNAYSFEMFLFERVLLALALSGVSGCDSALIYSSIKEEEGEKVFGRYNASSTAGYLIASLLSPFLIRKSIDSTAFWTMIPYGLAFLLTLFIKDVEVKHETKPKFKESLLKALKKKNIIMLVVSAALIGEVVQAVSVFLNQSQYLKSGIDIKYFGLIGVIVQLVRLSSARGYKLSKRFGKNQSIKLLYMLITAGCVVLLFTSNGILTVGSIILICGSYAILSPLILDIENKNIDNIDRATLLSIFSMFGDLVGAGGNVFLGKAADISIEAALGVCIFMCFCGYILFIFNLKKLN</sequence>
<dbReference type="Pfam" id="PF07690">
    <property type="entry name" value="MFS_1"/>
    <property type="match status" value="1"/>
</dbReference>
<feature type="transmembrane region" description="Helical" evidence="6">
    <location>
        <begin position="278"/>
        <end position="296"/>
    </location>
</feature>
<evidence type="ECO:0000256" key="1">
    <source>
        <dbReference type="ARBA" id="ARBA00004651"/>
    </source>
</evidence>
<keyword evidence="3 6" id="KW-0812">Transmembrane</keyword>
<dbReference type="InterPro" id="IPR053160">
    <property type="entry name" value="MFS_DHA3_Transporter"/>
</dbReference>
<name>A0A1M5WG24_9CLOT</name>
<dbReference type="GO" id="GO:0022857">
    <property type="term" value="F:transmembrane transporter activity"/>
    <property type="evidence" value="ECO:0007669"/>
    <property type="project" value="InterPro"/>
</dbReference>
<feature type="domain" description="Major facilitator superfamily (MFS) profile" evidence="7">
    <location>
        <begin position="14"/>
        <end position="388"/>
    </location>
</feature>